<evidence type="ECO:0000256" key="1">
    <source>
        <dbReference type="SAM" id="SignalP"/>
    </source>
</evidence>
<accession>A0A4R1K2S9</accession>
<keyword evidence="3" id="KW-1185">Reference proteome</keyword>
<protein>
    <recommendedName>
        <fullName evidence="4">LPP20 lipoprotein</fullName>
    </recommendedName>
</protein>
<feature type="chain" id="PRO_5020268132" description="LPP20 lipoprotein" evidence="1">
    <location>
        <begin position="21"/>
        <end position="341"/>
    </location>
</feature>
<proteinExistence type="predicted"/>
<gene>
    <name evidence="2" type="ORF">C8D98_2552</name>
</gene>
<dbReference type="RefSeq" id="WP_132874528.1">
    <property type="nucleotide sequence ID" value="NZ_JAJUHT010000015.1"/>
</dbReference>
<dbReference type="AlphaFoldDB" id="A0A4R1K2S9"/>
<dbReference type="OrthoDB" id="9789519at2"/>
<feature type="signal peptide" evidence="1">
    <location>
        <begin position="1"/>
        <end position="20"/>
    </location>
</feature>
<evidence type="ECO:0000313" key="3">
    <source>
        <dbReference type="Proteomes" id="UP000294614"/>
    </source>
</evidence>
<keyword evidence="1" id="KW-0732">Signal</keyword>
<comment type="caution">
    <text evidence="2">The sequence shown here is derived from an EMBL/GenBank/DDBJ whole genome shotgun (WGS) entry which is preliminary data.</text>
</comment>
<evidence type="ECO:0000313" key="2">
    <source>
        <dbReference type="EMBL" id="TCK58354.1"/>
    </source>
</evidence>
<name>A0A4R1K2S9_9BACT</name>
<dbReference type="EMBL" id="SMGG01000007">
    <property type="protein sequence ID" value="TCK58354.1"/>
    <property type="molecule type" value="Genomic_DNA"/>
</dbReference>
<organism evidence="2 3">
    <name type="scientific">Seleniivibrio woodruffii</name>
    <dbReference type="NCBI Taxonomy" id="1078050"/>
    <lineage>
        <taxon>Bacteria</taxon>
        <taxon>Pseudomonadati</taxon>
        <taxon>Deferribacterota</taxon>
        <taxon>Deferribacteres</taxon>
        <taxon>Deferribacterales</taxon>
        <taxon>Geovibrionaceae</taxon>
        <taxon>Seleniivibrio</taxon>
    </lineage>
</organism>
<dbReference type="Proteomes" id="UP000294614">
    <property type="component" value="Unassembled WGS sequence"/>
</dbReference>
<sequence length="341" mass="37411">MKKLFLTAAVALFFAFNAHALVVNGSSTVTVQGDNIKQADQNAKTGALINALYNYFSRQAEEQGGEVPEITSEYFKFIRSYKIVDRRYSHGTITYSVIADVDKLSLSDVNYMIKSRTDNAVYVIDSAHDTYETNSAIANALKKYSFSTKKQMEFLSSVADSAIPDLVYSAFQNSAAQYLFDIKAETSFSGGKCTATLNVRIAGKAKEYPSQKTSGEGTGQSQASCIATAIYNAMELALYSVREGAIPAPSLDRELTKITLTAANYANFATPKNLMETLKNKTFITSYSIKGFAEKSLDVEAEIYVSPDMLLKKLQGIEKNYGFKASKLEGGNILLDFTPQE</sequence>
<reference evidence="2 3" key="1">
    <citation type="submission" date="2019-03" db="EMBL/GenBank/DDBJ databases">
        <title>Genomic Encyclopedia of Type Strains, Phase IV (KMG-IV): sequencing the most valuable type-strain genomes for metagenomic binning, comparative biology and taxonomic classification.</title>
        <authorList>
            <person name="Goeker M."/>
        </authorList>
    </citation>
    <scope>NUCLEOTIDE SEQUENCE [LARGE SCALE GENOMIC DNA]</scope>
    <source>
        <strain evidence="2 3">DSM 24984</strain>
    </source>
</reference>
<evidence type="ECO:0008006" key="4">
    <source>
        <dbReference type="Google" id="ProtNLM"/>
    </source>
</evidence>